<keyword evidence="4" id="KW-1185">Reference proteome</keyword>
<accession>A0ABX7G642</accession>
<gene>
    <name evidence="3" type="ORF">JQC75_05315</name>
</gene>
<feature type="signal peptide" evidence="2">
    <location>
        <begin position="1"/>
        <end position="24"/>
    </location>
</feature>
<dbReference type="RefSeq" id="WP_203326416.1">
    <property type="nucleotide sequence ID" value="NZ_CP069213.1"/>
</dbReference>
<evidence type="ECO:0000313" key="4">
    <source>
        <dbReference type="Proteomes" id="UP000596252"/>
    </source>
</evidence>
<sequence>MPKPYTSLLALLICSAAMVGCDNAQVKPGDEAAVSKNAPKASENTKAAADESSEVKEADAVALANPAAEFCVNMGGRYMLATESDGEKSECHLANGKVVDAWALYRAHAKAVSDSANADSGSPVITEPLSMPNPAAEYCEKIGGKYFIEPQDGGEAGMCQLADGTTMNAWDLFRTHHKAQ</sequence>
<dbReference type="InterPro" id="IPR005590">
    <property type="entry name" value="DUF333"/>
</dbReference>
<organism evidence="3 4">
    <name type="scientific">Shewanella litorisediminis</name>
    <dbReference type="NCBI Taxonomy" id="1173586"/>
    <lineage>
        <taxon>Bacteria</taxon>
        <taxon>Pseudomonadati</taxon>
        <taxon>Pseudomonadota</taxon>
        <taxon>Gammaproteobacteria</taxon>
        <taxon>Alteromonadales</taxon>
        <taxon>Shewanellaceae</taxon>
        <taxon>Shewanella</taxon>
    </lineage>
</organism>
<feature type="region of interest" description="Disordered" evidence="1">
    <location>
        <begin position="30"/>
        <end position="53"/>
    </location>
</feature>
<proteinExistence type="predicted"/>
<evidence type="ECO:0000256" key="2">
    <source>
        <dbReference type="SAM" id="SignalP"/>
    </source>
</evidence>
<dbReference type="PANTHER" id="PTHR38008:SF2">
    <property type="entry name" value="HEMOLYSIN"/>
    <property type="match status" value="1"/>
</dbReference>
<keyword evidence="2" id="KW-0732">Signal</keyword>
<dbReference type="PROSITE" id="PS51257">
    <property type="entry name" value="PROKAR_LIPOPROTEIN"/>
    <property type="match status" value="1"/>
</dbReference>
<feature type="chain" id="PRO_5045147776" evidence="2">
    <location>
        <begin position="25"/>
        <end position="180"/>
    </location>
</feature>
<evidence type="ECO:0000313" key="3">
    <source>
        <dbReference type="EMBL" id="QRH02834.1"/>
    </source>
</evidence>
<dbReference type="EMBL" id="CP069213">
    <property type="protein sequence ID" value="QRH02834.1"/>
    <property type="molecule type" value="Genomic_DNA"/>
</dbReference>
<name>A0ABX7G642_9GAMM</name>
<reference evidence="3 4" key="1">
    <citation type="journal article" date="2012" name="Antonie Van Leeuwenhoek">
        <title>Shewanella litorisediminis sp. nov., a gammaproteobacterium isolated from a tidal flat sediment.</title>
        <authorList>
            <person name="Lee M.H."/>
            <person name="Yoon J.H."/>
        </authorList>
    </citation>
    <scope>NUCLEOTIDE SEQUENCE [LARGE SCALE GENOMIC DNA]</scope>
    <source>
        <strain evidence="3 4">SMK1-12</strain>
    </source>
</reference>
<protein>
    <submittedName>
        <fullName evidence="3">DUF333 domain-containing protein</fullName>
    </submittedName>
</protein>
<dbReference type="Pfam" id="PF03891">
    <property type="entry name" value="DUF333"/>
    <property type="match status" value="2"/>
</dbReference>
<dbReference type="PANTHER" id="PTHR38008">
    <property type="entry name" value="HEMOLYSIN-RELATED"/>
    <property type="match status" value="1"/>
</dbReference>
<evidence type="ECO:0000256" key="1">
    <source>
        <dbReference type="SAM" id="MobiDB-lite"/>
    </source>
</evidence>
<dbReference type="Proteomes" id="UP000596252">
    <property type="component" value="Chromosome"/>
</dbReference>